<gene>
    <name evidence="1" type="ORF">LCGC14_1651680</name>
</gene>
<protein>
    <submittedName>
        <fullName evidence="1">Uncharacterized protein</fullName>
    </submittedName>
</protein>
<sequence>MKKKFILFDSEMLQSMSISRRSVNFIIRFCKLTKLGRAKITFSKEELKQWAFPKFNNTDLIFNLLENYDKSKK</sequence>
<dbReference type="AlphaFoldDB" id="A0A0F9KWY0"/>
<organism evidence="1">
    <name type="scientific">marine sediment metagenome</name>
    <dbReference type="NCBI Taxonomy" id="412755"/>
    <lineage>
        <taxon>unclassified sequences</taxon>
        <taxon>metagenomes</taxon>
        <taxon>ecological metagenomes</taxon>
    </lineage>
</organism>
<name>A0A0F9KWY0_9ZZZZ</name>
<reference evidence="1" key="1">
    <citation type="journal article" date="2015" name="Nature">
        <title>Complex archaea that bridge the gap between prokaryotes and eukaryotes.</title>
        <authorList>
            <person name="Spang A."/>
            <person name="Saw J.H."/>
            <person name="Jorgensen S.L."/>
            <person name="Zaremba-Niedzwiedzka K."/>
            <person name="Martijn J."/>
            <person name="Lind A.E."/>
            <person name="van Eijk R."/>
            <person name="Schleper C."/>
            <person name="Guy L."/>
            <person name="Ettema T.J."/>
        </authorList>
    </citation>
    <scope>NUCLEOTIDE SEQUENCE</scope>
</reference>
<proteinExistence type="predicted"/>
<accession>A0A0F9KWY0</accession>
<comment type="caution">
    <text evidence="1">The sequence shown here is derived from an EMBL/GenBank/DDBJ whole genome shotgun (WGS) entry which is preliminary data.</text>
</comment>
<evidence type="ECO:0000313" key="1">
    <source>
        <dbReference type="EMBL" id="KKM19825.1"/>
    </source>
</evidence>
<dbReference type="EMBL" id="LAZR01013900">
    <property type="protein sequence ID" value="KKM19825.1"/>
    <property type="molecule type" value="Genomic_DNA"/>
</dbReference>